<dbReference type="InterPro" id="IPR050882">
    <property type="entry name" value="Prepilin_peptidase/N-MTase"/>
</dbReference>
<organism evidence="4 5">
    <name type="scientific">Clostridium rhizosphaerae</name>
    <dbReference type="NCBI Taxonomy" id="2803861"/>
    <lineage>
        <taxon>Bacteria</taxon>
        <taxon>Bacillati</taxon>
        <taxon>Bacillota</taxon>
        <taxon>Clostridia</taxon>
        <taxon>Eubacteriales</taxon>
        <taxon>Clostridiaceae</taxon>
        <taxon>Clostridium</taxon>
    </lineage>
</organism>
<sequence length="149" mass="16101">MFLKFGLSLMFVKGIVMASLLIIMSFNDLKHQIIPDVLSIITLIAGLGFSFLTDISFINSVLGMSIGGLILFLIALIPSALGGGDIKIMLGLGAFLGAYRTIWAIFLAFGLSSIISIVLLLLKIKGRRDYIPFGPFLALGTIISFLIFK</sequence>
<accession>A0ABS1TB65</accession>
<feature type="transmembrane region" description="Helical" evidence="2">
    <location>
        <begin position="102"/>
        <end position="124"/>
    </location>
</feature>
<dbReference type="PANTHER" id="PTHR30487:SF0">
    <property type="entry name" value="PREPILIN LEADER PEPTIDASE_N-METHYLTRANSFERASE-RELATED"/>
    <property type="match status" value="1"/>
</dbReference>
<comment type="similarity">
    <text evidence="1">Belongs to the peptidase A24 family.</text>
</comment>
<name>A0ABS1TB65_9CLOT</name>
<feature type="domain" description="Prepilin type IV endopeptidase peptidase" evidence="3">
    <location>
        <begin position="15"/>
        <end position="116"/>
    </location>
</feature>
<dbReference type="EMBL" id="JAESWC010000007">
    <property type="protein sequence ID" value="MBL4936598.1"/>
    <property type="molecule type" value="Genomic_DNA"/>
</dbReference>
<comment type="caution">
    <text evidence="4">The sequence shown here is derived from an EMBL/GenBank/DDBJ whole genome shotgun (WGS) entry which is preliminary data.</text>
</comment>
<reference evidence="4 5" key="1">
    <citation type="submission" date="2021-01" db="EMBL/GenBank/DDBJ databases">
        <title>Genome public.</title>
        <authorList>
            <person name="Liu C."/>
            <person name="Sun Q."/>
        </authorList>
    </citation>
    <scope>NUCLEOTIDE SEQUENCE [LARGE SCALE GENOMIC DNA]</scope>
    <source>
        <strain evidence="4 5">YIM B02515</strain>
    </source>
</reference>
<dbReference type="Proteomes" id="UP000632377">
    <property type="component" value="Unassembled WGS sequence"/>
</dbReference>
<protein>
    <submittedName>
        <fullName evidence="4">Prepilin peptidase</fullName>
    </submittedName>
</protein>
<evidence type="ECO:0000313" key="5">
    <source>
        <dbReference type="Proteomes" id="UP000632377"/>
    </source>
</evidence>
<evidence type="ECO:0000256" key="1">
    <source>
        <dbReference type="ARBA" id="ARBA00005801"/>
    </source>
</evidence>
<feature type="transmembrane region" description="Helical" evidence="2">
    <location>
        <begin position="6"/>
        <end position="26"/>
    </location>
</feature>
<keyword evidence="5" id="KW-1185">Reference proteome</keyword>
<gene>
    <name evidence="4" type="ORF">JK636_12600</name>
</gene>
<evidence type="ECO:0000313" key="4">
    <source>
        <dbReference type="EMBL" id="MBL4936598.1"/>
    </source>
</evidence>
<keyword evidence="2" id="KW-0812">Transmembrane</keyword>
<dbReference type="Gene3D" id="1.20.120.1220">
    <property type="match status" value="1"/>
</dbReference>
<dbReference type="InterPro" id="IPR000045">
    <property type="entry name" value="Prepilin_IV_endopep_pep"/>
</dbReference>
<proteinExistence type="inferred from homology"/>
<keyword evidence="2" id="KW-0472">Membrane</keyword>
<keyword evidence="2" id="KW-1133">Transmembrane helix</keyword>
<evidence type="ECO:0000259" key="3">
    <source>
        <dbReference type="Pfam" id="PF01478"/>
    </source>
</evidence>
<feature type="transmembrane region" description="Helical" evidence="2">
    <location>
        <begin position="58"/>
        <end position="81"/>
    </location>
</feature>
<dbReference type="PANTHER" id="PTHR30487">
    <property type="entry name" value="TYPE 4 PREPILIN-LIKE PROTEINS LEADER PEPTIDE-PROCESSING ENZYME"/>
    <property type="match status" value="1"/>
</dbReference>
<feature type="transmembrane region" description="Helical" evidence="2">
    <location>
        <begin position="130"/>
        <end position="148"/>
    </location>
</feature>
<dbReference type="Pfam" id="PF01478">
    <property type="entry name" value="Peptidase_A24"/>
    <property type="match status" value="1"/>
</dbReference>
<evidence type="ECO:0000256" key="2">
    <source>
        <dbReference type="SAM" id="Phobius"/>
    </source>
</evidence>
<feature type="transmembrane region" description="Helical" evidence="2">
    <location>
        <begin position="33"/>
        <end position="52"/>
    </location>
</feature>